<feature type="transmembrane region" description="Helical" evidence="7">
    <location>
        <begin position="247"/>
        <end position="271"/>
    </location>
</feature>
<keyword evidence="2 7" id="KW-0812">Transmembrane</keyword>
<dbReference type="GeneID" id="25911822"/>
<reference evidence="9 10" key="1">
    <citation type="submission" date="2011-02" db="EMBL/GenBank/DDBJ databases">
        <title>The Genome Sequence of Sphaeroforma arctica JP610.</title>
        <authorList>
            <consortium name="The Broad Institute Genome Sequencing Platform"/>
            <person name="Russ C."/>
            <person name="Cuomo C."/>
            <person name="Young S.K."/>
            <person name="Zeng Q."/>
            <person name="Gargeya S."/>
            <person name="Alvarado L."/>
            <person name="Berlin A."/>
            <person name="Chapman S.B."/>
            <person name="Chen Z."/>
            <person name="Freedman E."/>
            <person name="Gellesch M."/>
            <person name="Goldberg J."/>
            <person name="Griggs A."/>
            <person name="Gujja S."/>
            <person name="Heilman E."/>
            <person name="Heiman D."/>
            <person name="Howarth C."/>
            <person name="Mehta T."/>
            <person name="Neiman D."/>
            <person name="Pearson M."/>
            <person name="Roberts A."/>
            <person name="Saif S."/>
            <person name="Shea T."/>
            <person name="Shenoy N."/>
            <person name="Sisk P."/>
            <person name="Stolte C."/>
            <person name="Sykes S."/>
            <person name="White J."/>
            <person name="Yandava C."/>
            <person name="Burger G."/>
            <person name="Gray M.W."/>
            <person name="Holland P.W.H."/>
            <person name="King N."/>
            <person name="Lang F.B.F."/>
            <person name="Roger A.J."/>
            <person name="Ruiz-Trillo I."/>
            <person name="Haas B."/>
            <person name="Nusbaum C."/>
            <person name="Birren B."/>
        </authorList>
    </citation>
    <scope>NUCLEOTIDE SEQUENCE [LARGE SCALE GENOMIC DNA]</scope>
    <source>
        <strain evidence="9 10">JP610</strain>
    </source>
</reference>
<dbReference type="PANTHER" id="PTHR24060">
    <property type="entry name" value="METABOTROPIC GLUTAMATE RECEPTOR"/>
    <property type="match status" value="1"/>
</dbReference>
<feature type="transmembrane region" description="Helical" evidence="7">
    <location>
        <begin position="77"/>
        <end position="98"/>
    </location>
</feature>
<accession>A0A0L0FI86</accession>
<dbReference type="AlphaFoldDB" id="A0A0L0FI86"/>
<evidence type="ECO:0000256" key="5">
    <source>
        <dbReference type="ARBA" id="ARBA00023180"/>
    </source>
</evidence>
<evidence type="ECO:0000259" key="8">
    <source>
        <dbReference type="PROSITE" id="PS50259"/>
    </source>
</evidence>
<dbReference type="OrthoDB" id="5597995at2759"/>
<dbReference type="Proteomes" id="UP000054560">
    <property type="component" value="Unassembled WGS sequence"/>
</dbReference>
<evidence type="ECO:0000256" key="1">
    <source>
        <dbReference type="ARBA" id="ARBA00004141"/>
    </source>
</evidence>
<name>A0A0L0FI86_9EUKA</name>
<feature type="transmembrane region" description="Helical" evidence="7">
    <location>
        <begin position="152"/>
        <end position="177"/>
    </location>
</feature>
<keyword evidence="5" id="KW-0325">Glycoprotein</keyword>
<evidence type="ECO:0000256" key="6">
    <source>
        <dbReference type="SAM" id="MobiDB-lite"/>
    </source>
</evidence>
<dbReference type="InterPro" id="IPR017978">
    <property type="entry name" value="GPCR_3_C"/>
</dbReference>
<feature type="region of interest" description="Disordered" evidence="6">
    <location>
        <begin position="826"/>
        <end position="952"/>
    </location>
</feature>
<feature type="non-terminal residue" evidence="9">
    <location>
        <position position="1"/>
    </location>
</feature>
<keyword evidence="10" id="KW-1185">Reference proteome</keyword>
<dbReference type="GO" id="GO:0004930">
    <property type="term" value="F:G protein-coupled receptor activity"/>
    <property type="evidence" value="ECO:0007669"/>
    <property type="project" value="InterPro"/>
</dbReference>
<keyword evidence="3 7" id="KW-1133">Transmembrane helix</keyword>
<feature type="transmembrane region" description="Helical" evidence="7">
    <location>
        <begin position="277"/>
        <end position="299"/>
    </location>
</feature>
<evidence type="ECO:0000313" key="9">
    <source>
        <dbReference type="EMBL" id="KNC76171.1"/>
    </source>
</evidence>
<feature type="region of interest" description="Disordered" evidence="6">
    <location>
        <begin position="421"/>
        <end position="448"/>
    </location>
</feature>
<comment type="subcellular location">
    <subcellularLocation>
        <location evidence="1">Membrane</location>
        <topology evidence="1">Multi-pass membrane protein</topology>
    </subcellularLocation>
</comment>
<dbReference type="RefSeq" id="XP_014150073.1">
    <property type="nucleotide sequence ID" value="XM_014294598.1"/>
</dbReference>
<feature type="transmembrane region" description="Helical" evidence="7">
    <location>
        <begin position="110"/>
        <end position="132"/>
    </location>
</feature>
<feature type="region of interest" description="Disordered" evidence="6">
    <location>
        <begin position="687"/>
        <end position="707"/>
    </location>
</feature>
<evidence type="ECO:0000313" key="10">
    <source>
        <dbReference type="Proteomes" id="UP000054560"/>
    </source>
</evidence>
<dbReference type="Pfam" id="PF00003">
    <property type="entry name" value="7tm_3"/>
    <property type="match status" value="1"/>
</dbReference>
<feature type="compositionally biased region" description="Basic residues" evidence="6">
    <location>
        <begin position="856"/>
        <end position="870"/>
    </location>
</feature>
<evidence type="ECO:0000256" key="2">
    <source>
        <dbReference type="ARBA" id="ARBA00022692"/>
    </source>
</evidence>
<feature type="compositionally biased region" description="Basic residues" evidence="6">
    <location>
        <begin position="880"/>
        <end position="891"/>
    </location>
</feature>
<keyword evidence="4 7" id="KW-0472">Membrane</keyword>
<dbReference type="InterPro" id="IPR050726">
    <property type="entry name" value="mGluR"/>
</dbReference>
<sequence>KALIVYEPSYIRTCKWAPGVLPFTNTTYEYGCNFIGYHTSTAYGIYGLCSVGLLLCVCTSIALHCRRGHSAVRGGSYLFCQIILSGVIIAFIGATMFVGPNSPPKMSLQIVLICLAINLIMAALIVKLYRVWKIFVSNNDLKRSLKLRDRDLMIPFIGFMAIAIVILLATCFMGQGYSNESMTQTTLTLESPQSGTFILSGVMVESIDVNIANILPVALWAVALLFIAMVMSFLVRGVPSEYNETSFMLAVIYQILFVTSVMCPIMIFMLVEGNTNAFIFSACGVVFISGCFITIVLFFPKLFATSKRLSYFFHTAKDYPVCQDEGTYQPRTTYSSQRSRPMGSAPNILRADSMQTYSSSFRGVTRDSVVGGSPTEGQGRGNTLMHAQSLGSVAAGYRRQSLLGNPASTSKNKSAWAVLKHERGQRGEGSSGLRRSMDTVPRTGERDTCVDSSTLESEFELVHVGDMTDTHTHMDKRRHLHDKTCTGRDSSTDADDDFESAPLMAMPLCAGCGADTTCACSVSRCACPPDKHCKVNELCFRIKKVRANLTQARRRCVSSRVVEHGDGAREAVGGGGDTMGTRKAELKDDTARRLGPNANAIDLNQPVTSGLGMIESVHSPSTGPYGDSESKGVNSIPLVHTQSVVLTDSDHVPATIDCDDVQLAKSASVPAVSMYNPFDDTKAYRTGGTDSHQAQLAPVTSPSPSGPFRALSDEGVYAEQLSGRSSGVTFNEVSLSPRSGTNLSVNGVNGSGTGAGVGTAAWYDDGKHADPLGALQPQDVNWDTTSNTSITSIKSLRQNHTAEKEPKRHKRSISLLARELAHLASPISSRRSGKESDVMSGAGSAYDSEDGNRGRTPQKARLSNRMRLKKAGSEVEMHVKKNPKPKTSRSKGRGERCTPSPVPSGDEKVSNGGAEIAAQADPATRTLPRKTRALTGENGSRTGVEGNDSEDDSLIHFLSPTLMENVGGMKPSADMR</sequence>
<dbReference type="GO" id="GO:0016020">
    <property type="term" value="C:membrane"/>
    <property type="evidence" value="ECO:0007669"/>
    <property type="project" value="UniProtKB-SubCell"/>
</dbReference>
<feature type="transmembrane region" description="Helical" evidence="7">
    <location>
        <begin position="43"/>
        <end position="65"/>
    </location>
</feature>
<feature type="domain" description="G-protein coupled receptors family 3 profile" evidence="8">
    <location>
        <begin position="72"/>
        <end position="303"/>
    </location>
</feature>
<protein>
    <recommendedName>
        <fullName evidence="8">G-protein coupled receptors family 3 profile domain-containing protein</fullName>
    </recommendedName>
</protein>
<evidence type="ECO:0000256" key="3">
    <source>
        <dbReference type="ARBA" id="ARBA00022989"/>
    </source>
</evidence>
<evidence type="ECO:0000256" key="4">
    <source>
        <dbReference type="ARBA" id="ARBA00023136"/>
    </source>
</evidence>
<evidence type="ECO:0000256" key="7">
    <source>
        <dbReference type="SAM" id="Phobius"/>
    </source>
</evidence>
<gene>
    <name evidence="9" type="ORF">SARC_11318</name>
</gene>
<proteinExistence type="predicted"/>
<dbReference type="PROSITE" id="PS50259">
    <property type="entry name" value="G_PROTEIN_RECEP_F3_4"/>
    <property type="match status" value="1"/>
</dbReference>
<feature type="transmembrane region" description="Helical" evidence="7">
    <location>
        <begin position="211"/>
        <end position="235"/>
    </location>
</feature>
<feature type="compositionally biased region" description="Polar residues" evidence="6">
    <location>
        <begin position="688"/>
        <end position="703"/>
    </location>
</feature>
<organism evidence="9 10">
    <name type="scientific">Sphaeroforma arctica JP610</name>
    <dbReference type="NCBI Taxonomy" id="667725"/>
    <lineage>
        <taxon>Eukaryota</taxon>
        <taxon>Ichthyosporea</taxon>
        <taxon>Ichthyophonida</taxon>
        <taxon>Sphaeroforma</taxon>
    </lineage>
</organism>
<dbReference type="EMBL" id="KQ243223">
    <property type="protein sequence ID" value="KNC76171.1"/>
    <property type="molecule type" value="Genomic_DNA"/>
</dbReference>